<organism evidence="1 2">
    <name type="scientific">Marinobacterium rhizophilum</name>
    <dbReference type="NCBI Taxonomy" id="420402"/>
    <lineage>
        <taxon>Bacteria</taxon>
        <taxon>Pseudomonadati</taxon>
        <taxon>Pseudomonadota</taxon>
        <taxon>Gammaproteobacteria</taxon>
        <taxon>Oceanospirillales</taxon>
        <taxon>Oceanospirillaceae</taxon>
        <taxon>Marinobacterium</taxon>
    </lineage>
</organism>
<sequence>MSLSDLFADFSRYLHSETFRHIARHPEHPNAFTRQRKLPAMIAVMLTGLCKSFQAEVDQFFGHLQQAQLNWAVSEQAFALPRLNDFLIDRVEQAGFVPRWRGLRLVAGDGSTLRFGLRASHVLCAADRDQIAFGLYLPGAEMVLAASLHSVHEGER</sequence>
<accession>A0ABY5HI96</accession>
<protein>
    <recommendedName>
        <fullName evidence="3">DDE family transposase</fullName>
    </recommendedName>
</protein>
<keyword evidence="2" id="KW-1185">Reference proteome</keyword>
<name>A0ABY5HI96_9GAMM</name>
<dbReference type="EMBL" id="CP073347">
    <property type="protein sequence ID" value="UTW12010.1"/>
    <property type="molecule type" value="Genomic_DNA"/>
</dbReference>
<dbReference type="RefSeq" id="WP_255854056.1">
    <property type="nucleotide sequence ID" value="NZ_CP073347.1"/>
</dbReference>
<evidence type="ECO:0000313" key="1">
    <source>
        <dbReference type="EMBL" id="UTW12010.1"/>
    </source>
</evidence>
<evidence type="ECO:0008006" key="3">
    <source>
        <dbReference type="Google" id="ProtNLM"/>
    </source>
</evidence>
<reference evidence="1" key="1">
    <citation type="submission" date="2021-04" db="EMBL/GenBank/DDBJ databases">
        <title>Oceanospirillales bacteria with DddD are important DMSP degraders in coastal seawater.</title>
        <authorList>
            <person name="Liu J."/>
        </authorList>
    </citation>
    <scope>NUCLEOTIDE SEQUENCE</scope>
    <source>
        <strain evidence="1">D13-1</strain>
    </source>
</reference>
<proteinExistence type="predicted"/>
<dbReference type="Proteomes" id="UP001058461">
    <property type="component" value="Chromosome"/>
</dbReference>
<evidence type="ECO:0000313" key="2">
    <source>
        <dbReference type="Proteomes" id="UP001058461"/>
    </source>
</evidence>
<gene>
    <name evidence="1" type="ORF">KDW95_22730</name>
</gene>